<dbReference type="Proteomes" id="UP000542813">
    <property type="component" value="Unassembled WGS sequence"/>
</dbReference>
<comment type="caution">
    <text evidence="1">The sequence shown here is derived from an EMBL/GenBank/DDBJ whole genome shotgun (WGS) entry which is preliminary data.</text>
</comment>
<name>A0A7W9LLI3_9ACTN</name>
<evidence type="ECO:0000313" key="1">
    <source>
        <dbReference type="EMBL" id="MBB5788218.1"/>
    </source>
</evidence>
<dbReference type="AlphaFoldDB" id="A0A7W9LLI3"/>
<protein>
    <submittedName>
        <fullName evidence="1">Uncharacterized protein</fullName>
    </submittedName>
</protein>
<organism evidence="1 2">
    <name type="scientific">Jiangella mangrovi</name>
    <dbReference type="NCBI Taxonomy" id="1524084"/>
    <lineage>
        <taxon>Bacteria</taxon>
        <taxon>Bacillati</taxon>
        <taxon>Actinomycetota</taxon>
        <taxon>Actinomycetes</taxon>
        <taxon>Jiangellales</taxon>
        <taxon>Jiangellaceae</taxon>
        <taxon>Jiangella</taxon>
    </lineage>
</organism>
<evidence type="ECO:0000313" key="2">
    <source>
        <dbReference type="Proteomes" id="UP000542813"/>
    </source>
</evidence>
<proteinExistence type="predicted"/>
<dbReference type="RefSeq" id="WP_184822757.1">
    <property type="nucleotide sequence ID" value="NZ_JACHMM010000001.1"/>
</dbReference>
<accession>A0A7W9LLI3</accession>
<reference evidence="1 2" key="1">
    <citation type="submission" date="2020-08" db="EMBL/GenBank/DDBJ databases">
        <title>Sequencing the genomes of 1000 actinobacteria strains.</title>
        <authorList>
            <person name="Klenk H.-P."/>
        </authorList>
    </citation>
    <scope>NUCLEOTIDE SEQUENCE [LARGE SCALE GENOMIC DNA]</scope>
    <source>
        <strain evidence="1 2">DSM 102122</strain>
    </source>
</reference>
<sequence>MDVRGDWATDGRDFRAVVAGDVRRRGGSGWELVEHRGDAGRTGVFEVFREDGGALPVLSATAGEVAVPRHLVRRFTEAAVPDLVGPLLRPDGIDWLLGTLPLWLQLAGRYVVRWEGPEWPLGETPDGRPTRYSEEAEGARCLHWLRLVLDAGEVVADTYQDDDVSGLCLSSECPADPAAVDTAYVRLHTDLGLPHGRIERVALTIDDGLRAAGRHERCVLTEVELTVDGRPLLLMAAEREGDWWRRYDESVAVFRDPAVADRIVWWPARGSDR</sequence>
<dbReference type="EMBL" id="JACHMM010000001">
    <property type="protein sequence ID" value="MBB5788218.1"/>
    <property type="molecule type" value="Genomic_DNA"/>
</dbReference>
<keyword evidence="2" id="KW-1185">Reference proteome</keyword>
<gene>
    <name evidence="1" type="ORF">HD601_002793</name>
</gene>